<dbReference type="GO" id="GO:0006264">
    <property type="term" value="P:mitochondrial DNA replication"/>
    <property type="evidence" value="ECO:0007669"/>
    <property type="project" value="TreeGrafter"/>
</dbReference>
<organism evidence="2 3">
    <name type="scientific">Acorus calamus</name>
    <name type="common">Sweet flag</name>
    <dbReference type="NCBI Taxonomy" id="4465"/>
    <lineage>
        <taxon>Eukaryota</taxon>
        <taxon>Viridiplantae</taxon>
        <taxon>Streptophyta</taxon>
        <taxon>Embryophyta</taxon>
        <taxon>Tracheophyta</taxon>
        <taxon>Spermatophyta</taxon>
        <taxon>Magnoliopsida</taxon>
        <taxon>Liliopsida</taxon>
        <taxon>Acoraceae</taxon>
        <taxon>Acorus</taxon>
    </lineage>
</organism>
<evidence type="ECO:0000313" key="2">
    <source>
        <dbReference type="EMBL" id="KAK1289422.1"/>
    </source>
</evidence>
<sequence>MNPSRALLRTLSSSHTHKCLSQALPALGSSMKSMSTSVNRRKKGTKEPPPSDFDDLGDPMVRHAQEPQKPSWGWTEPRQIPRQVSTEREGVSDQHPAKVNSHSVSETDPDTVIMKLESLTSNRETARKAQKDGNSVSWDDLIINPHSWRDMRMDKLNGRVHPKYPDFENKDTKKGLWLSSAPGWVLPKLEGLVFEVQNQTFSEMKKDRVELTDKSVKGNISWTDLVKNQHQWKDKRTDKLNGHVKSKYPDFIHKETGEGLWLDKAPAWVLMELKGMVPKAEKSDGVLLSKKSGQQDASWTDLVNNTHQWMDKRSDKINGLVKPNYPDFKNKVTGEALWLNSAPDWVLPKLEGLVFGVNNYGPKGGKVSGETLTLKSDQAPIESDVDIWKDLVENPKDWWDNRSKKLNPKAPDFKNKHTGKALWLNESAPSWVLSKFAPVKAIDREVHW</sequence>
<reference evidence="2" key="2">
    <citation type="submission" date="2023-06" db="EMBL/GenBank/DDBJ databases">
        <authorList>
            <person name="Ma L."/>
            <person name="Liu K.-W."/>
            <person name="Li Z."/>
            <person name="Hsiao Y.-Y."/>
            <person name="Qi Y."/>
            <person name="Fu T."/>
            <person name="Tang G."/>
            <person name="Zhang D."/>
            <person name="Sun W.-H."/>
            <person name="Liu D.-K."/>
            <person name="Li Y."/>
            <person name="Chen G.-Z."/>
            <person name="Liu X.-D."/>
            <person name="Liao X.-Y."/>
            <person name="Jiang Y.-T."/>
            <person name="Yu X."/>
            <person name="Hao Y."/>
            <person name="Huang J."/>
            <person name="Zhao X.-W."/>
            <person name="Ke S."/>
            <person name="Chen Y.-Y."/>
            <person name="Wu W.-L."/>
            <person name="Hsu J.-L."/>
            <person name="Lin Y.-F."/>
            <person name="Huang M.-D."/>
            <person name="Li C.-Y."/>
            <person name="Huang L."/>
            <person name="Wang Z.-W."/>
            <person name="Zhao X."/>
            <person name="Zhong W.-Y."/>
            <person name="Peng D.-H."/>
            <person name="Ahmad S."/>
            <person name="Lan S."/>
            <person name="Zhang J.-S."/>
            <person name="Tsai W.-C."/>
            <person name="Van De Peer Y."/>
            <person name="Liu Z.-J."/>
        </authorList>
    </citation>
    <scope>NUCLEOTIDE SEQUENCE</scope>
    <source>
        <strain evidence="2">CP</strain>
        <tissue evidence="2">Leaves</tissue>
    </source>
</reference>
<dbReference type="EMBL" id="JAUJYO010000018">
    <property type="protein sequence ID" value="KAK1289422.1"/>
    <property type="molecule type" value="Genomic_DNA"/>
</dbReference>
<protein>
    <submittedName>
        <fullName evidence="2">Uncharacterized protein</fullName>
    </submittedName>
</protein>
<keyword evidence="3" id="KW-1185">Reference proteome</keyword>
<feature type="compositionally biased region" description="Basic and acidic residues" evidence="1">
    <location>
        <begin position="85"/>
        <end position="96"/>
    </location>
</feature>
<proteinExistence type="predicted"/>
<comment type="caution">
    <text evidence="2">The sequence shown here is derived from an EMBL/GenBank/DDBJ whole genome shotgun (WGS) entry which is preliminary data.</text>
</comment>
<dbReference type="GO" id="GO:0003697">
    <property type="term" value="F:single-stranded DNA binding"/>
    <property type="evidence" value="ECO:0007669"/>
    <property type="project" value="InterPro"/>
</dbReference>
<dbReference type="PANTHER" id="PTHR10302:SF23">
    <property type="entry name" value="PROTEIN OSB4, CHLOROPLASTIC"/>
    <property type="match status" value="1"/>
</dbReference>
<dbReference type="GO" id="GO:0042645">
    <property type="term" value="C:mitochondrial nucleoid"/>
    <property type="evidence" value="ECO:0007669"/>
    <property type="project" value="TreeGrafter"/>
</dbReference>
<dbReference type="InterPro" id="IPR011344">
    <property type="entry name" value="ssDNA-bd"/>
</dbReference>
<evidence type="ECO:0000256" key="1">
    <source>
        <dbReference type="SAM" id="MobiDB-lite"/>
    </source>
</evidence>
<accession>A0AAV9CKY8</accession>
<gene>
    <name evidence="2" type="ORF">QJS10_CPB18g00158</name>
</gene>
<reference evidence="2" key="1">
    <citation type="journal article" date="2023" name="Nat. Commun.">
        <title>Diploid and tetraploid genomes of Acorus and the evolution of monocots.</title>
        <authorList>
            <person name="Ma L."/>
            <person name="Liu K.W."/>
            <person name="Li Z."/>
            <person name="Hsiao Y.Y."/>
            <person name="Qi Y."/>
            <person name="Fu T."/>
            <person name="Tang G.D."/>
            <person name="Zhang D."/>
            <person name="Sun W.H."/>
            <person name="Liu D.K."/>
            <person name="Li Y."/>
            <person name="Chen G.Z."/>
            <person name="Liu X.D."/>
            <person name="Liao X.Y."/>
            <person name="Jiang Y.T."/>
            <person name="Yu X."/>
            <person name="Hao Y."/>
            <person name="Huang J."/>
            <person name="Zhao X.W."/>
            <person name="Ke S."/>
            <person name="Chen Y.Y."/>
            <person name="Wu W.L."/>
            <person name="Hsu J.L."/>
            <person name="Lin Y.F."/>
            <person name="Huang M.D."/>
            <person name="Li C.Y."/>
            <person name="Huang L."/>
            <person name="Wang Z.W."/>
            <person name="Zhao X."/>
            <person name="Zhong W.Y."/>
            <person name="Peng D.H."/>
            <person name="Ahmad S."/>
            <person name="Lan S."/>
            <person name="Zhang J.S."/>
            <person name="Tsai W.C."/>
            <person name="Van de Peer Y."/>
            <person name="Liu Z.J."/>
        </authorList>
    </citation>
    <scope>NUCLEOTIDE SEQUENCE</scope>
    <source>
        <strain evidence="2">CP</strain>
    </source>
</reference>
<feature type="region of interest" description="Disordered" evidence="1">
    <location>
        <begin position="23"/>
        <end position="108"/>
    </location>
</feature>
<evidence type="ECO:0000313" key="3">
    <source>
        <dbReference type="Proteomes" id="UP001180020"/>
    </source>
</evidence>
<dbReference type="Proteomes" id="UP001180020">
    <property type="component" value="Unassembled WGS sequence"/>
</dbReference>
<dbReference type="PANTHER" id="PTHR10302">
    <property type="entry name" value="SINGLE-STRANDED DNA-BINDING PROTEIN"/>
    <property type="match status" value="1"/>
</dbReference>
<dbReference type="AlphaFoldDB" id="A0AAV9CKY8"/>
<name>A0AAV9CKY8_ACOCL</name>